<feature type="transmembrane region" description="Helical" evidence="6">
    <location>
        <begin position="433"/>
        <end position="452"/>
    </location>
</feature>
<dbReference type="EMBL" id="BKAU01000005">
    <property type="protein sequence ID" value="GEP97981.1"/>
    <property type="molecule type" value="Genomic_DNA"/>
</dbReference>
<feature type="transmembrane region" description="Helical" evidence="6">
    <location>
        <begin position="21"/>
        <end position="41"/>
    </location>
</feature>
<dbReference type="AlphaFoldDB" id="A0A512RQK9"/>
<feature type="transmembrane region" description="Helical" evidence="6">
    <location>
        <begin position="678"/>
        <end position="700"/>
    </location>
</feature>
<dbReference type="RefSeq" id="WP_146866083.1">
    <property type="nucleotide sequence ID" value="NZ_BKAU01000005.1"/>
</dbReference>
<reference evidence="9 10" key="1">
    <citation type="submission" date="2019-07" db="EMBL/GenBank/DDBJ databases">
        <title>Whole genome shotgun sequence of Chitinophaga cymbidii NBRC 109752.</title>
        <authorList>
            <person name="Hosoyama A."/>
            <person name="Uohara A."/>
            <person name="Ohji S."/>
            <person name="Ichikawa N."/>
        </authorList>
    </citation>
    <scope>NUCLEOTIDE SEQUENCE [LARGE SCALE GENOMIC DNA]</scope>
    <source>
        <strain evidence="9 10">NBRC 109752</strain>
    </source>
</reference>
<keyword evidence="10" id="KW-1185">Reference proteome</keyword>
<evidence type="ECO:0000256" key="4">
    <source>
        <dbReference type="ARBA" id="ARBA00022989"/>
    </source>
</evidence>
<feature type="domain" description="ABC3 transporter permease C-terminal" evidence="7">
    <location>
        <begin position="678"/>
        <end position="778"/>
    </location>
</feature>
<feature type="domain" description="MacB-like periplasmic core" evidence="8">
    <location>
        <begin position="20"/>
        <end position="246"/>
    </location>
</feature>
<feature type="domain" description="ABC3 transporter permease C-terminal" evidence="7">
    <location>
        <begin position="294"/>
        <end position="408"/>
    </location>
</feature>
<comment type="caution">
    <text evidence="9">The sequence shown here is derived from an EMBL/GenBank/DDBJ whole genome shotgun (WGS) entry which is preliminary data.</text>
</comment>
<organism evidence="9 10">
    <name type="scientific">Chitinophaga cymbidii</name>
    <dbReference type="NCBI Taxonomy" id="1096750"/>
    <lineage>
        <taxon>Bacteria</taxon>
        <taxon>Pseudomonadati</taxon>
        <taxon>Bacteroidota</taxon>
        <taxon>Chitinophagia</taxon>
        <taxon>Chitinophagales</taxon>
        <taxon>Chitinophagaceae</taxon>
        <taxon>Chitinophaga</taxon>
    </lineage>
</organism>
<dbReference type="PANTHER" id="PTHR30572">
    <property type="entry name" value="MEMBRANE COMPONENT OF TRANSPORTER-RELATED"/>
    <property type="match status" value="1"/>
</dbReference>
<dbReference type="Pfam" id="PF12704">
    <property type="entry name" value="MacB_PCD"/>
    <property type="match status" value="2"/>
</dbReference>
<evidence type="ECO:0000313" key="9">
    <source>
        <dbReference type="EMBL" id="GEP97981.1"/>
    </source>
</evidence>
<dbReference type="OrthoDB" id="1451596at2"/>
<evidence type="ECO:0000256" key="6">
    <source>
        <dbReference type="SAM" id="Phobius"/>
    </source>
</evidence>
<feature type="transmembrane region" description="Helical" evidence="6">
    <location>
        <begin position="382"/>
        <end position="412"/>
    </location>
</feature>
<evidence type="ECO:0000313" key="10">
    <source>
        <dbReference type="Proteomes" id="UP000321436"/>
    </source>
</evidence>
<evidence type="ECO:0000259" key="8">
    <source>
        <dbReference type="Pfam" id="PF12704"/>
    </source>
</evidence>
<evidence type="ECO:0000256" key="2">
    <source>
        <dbReference type="ARBA" id="ARBA00022475"/>
    </source>
</evidence>
<keyword evidence="4 6" id="KW-1133">Transmembrane helix</keyword>
<feature type="transmembrane region" description="Helical" evidence="6">
    <location>
        <begin position="727"/>
        <end position="747"/>
    </location>
</feature>
<feature type="transmembrane region" description="Helical" evidence="6">
    <location>
        <begin position="335"/>
        <end position="362"/>
    </location>
</feature>
<dbReference type="GO" id="GO:0022857">
    <property type="term" value="F:transmembrane transporter activity"/>
    <property type="evidence" value="ECO:0007669"/>
    <property type="project" value="TreeGrafter"/>
</dbReference>
<dbReference type="GO" id="GO:0005886">
    <property type="term" value="C:plasma membrane"/>
    <property type="evidence" value="ECO:0007669"/>
    <property type="project" value="UniProtKB-SubCell"/>
</dbReference>
<gene>
    <name evidence="9" type="ORF">CCY01nite_42410</name>
</gene>
<evidence type="ECO:0000259" key="7">
    <source>
        <dbReference type="Pfam" id="PF02687"/>
    </source>
</evidence>
<feature type="transmembrane region" description="Helical" evidence="6">
    <location>
        <begin position="759"/>
        <end position="781"/>
    </location>
</feature>
<keyword evidence="3 6" id="KW-0812">Transmembrane</keyword>
<comment type="subcellular location">
    <subcellularLocation>
        <location evidence="1">Cell membrane</location>
        <topology evidence="1">Multi-pass membrane protein</topology>
    </subcellularLocation>
</comment>
<accession>A0A512RQK9</accession>
<dbReference type="InterPro" id="IPR025857">
    <property type="entry name" value="MacB_PCD"/>
</dbReference>
<dbReference type="PANTHER" id="PTHR30572:SF18">
    <property type="entry name" value="ABC-TYPE MACROLIDE FAMILY EXPORT SYSTEM PERMEASE COMPONENT 2"/>
    <property type="match status" value="1"/>
</dbReference>
<sequence length="798" mass="88910">MLKNYFLTAFRNLKRRKAYTLVNITGLTLGISAAILIFSLVKYHLSFDDFHQQKDRIYRVVTEEKTGKTGCGAGVPPPLGKAFREDYAFAEKVARIATFGDLPVAAPFSGDGLKFQEEHGVSFAEPDFFSIFNFPLLRGDQQTILTEPNTAIVTERIAQKYFGDADPIGQVIRLTNRFDNTRLDFRITGILRDLPVNTDRKQEIYVSYDNLDAFHGSFDDTNWYQTSSILQCYVLLKPGVALGTVDNMLPAFSEKYYNRSRAGFHFSFQPLRDIHFNTEIDGKVDKQNLLALAFIGLFLIITACMNFVNLATAQALGRSKEIGVRKVLGGRRAQLFWQFIAETAVIATAALVLGLILAQLALPAVNHYFGLQLNIDLLHDAQLLAFLAVLLLVVIFLSGSYPGLVLAGFQPVVALRGKLTQKHIGGFPLRKGLVVAQFAISQLLIIGTLVIAHQMRFAKQADMGFHKEAVVMLQVPVRESATVSTLRGRLAQISGVEDVSFFAEEPAGNETYSARIIYGGRSNPENFDIYYKAGDDRYVPTFGLQLVAGRNMFPSDTGREFLLNETAVKKLDVPSPEKAIGQPVRINGRKGTVVGVVKDFHNKSFHDAINPLCIITGINWYGRCAVRIHAGSLKPALAAIEEAWNASFPDHVYKYDFLDERIGRFYQEDRMLLNLVQVFAFIAIVIGCLGLYGLVSFMAAQKNKEVGIRKVLGASVRSILWLFGREFTWLLLIAFVLAAPLAWWVMNNWLQNFAYRVEIGAGIFGLAILITFVVAVMSVGYRSVKTALMDPVRSLRTE</sequence>
<name>A0A512RQK9_9BACT</name>
<keyword evidence="2" id="KW-1003">Cell membrane</keyword>
<dbReference type="Proteomes" id="UP000321436">
    <property type="component" value="Unassembled WGS sequence"/>
</dbReference>
<evidence type="ECO:0000256" key="3">
    <source>
        <dbReference type="ARBA" id="ARBA00022692"/>
    </source>
</evidence>
<evidence type="ECO:0000256" key="1">
    <source>
        <dbReference type="ARBA" id="ARBA00004651"/>
    </source>
</evidence>
<proteinExistence type="predicted"/>
<protein>
    <submittedName>
        <fullName evidence="9">ABC transporter permease</fullName>
    </submittedName>
</protein>
<dbReference type="InterPro" id="IPR050250">
    <property type="entry name" value="Macrolide_Exporter_MacB"/>
</dbReference>
<feature type="domain" description="MacB-like periplasmic core" evidence="8">
    <location>
        <begin position="470"/>
        <end position="606"/>
    </location>
</feature>
<dbReference type="InterPro" id="IPR003838">
    <property type="entry name" value="ABC3_permease_C"/>
</dbReference>
<keyword evidence="5 6" id="KW-0472">Membrane</keyword>
<dbReference type="Pfam" id="PF02687">
    <property type="entry name" value="FtsX"/>
    <property type="match status" value="2"/>
</dbReference>
<feature type="transmembrane region" description="Helical" evidence="6">
    <location>
        <begin position="289"/>
        <end position="311"/>
    </location>
</feature>
<evidence type="ECO:0000256" key="5">
    <source>
        <dbReference type="ARBA" id="ARBA00023136"/>
    </source>
</evidence>